<dbReference type="Pfam" id="PF00593">
    <property type="entry name" value="TonB_dep_Rec_b-barrel"/>
    <property type="match status" value="1"/>
</dbReference>
<keyword evidence="5 12" id="KW-0812">Transmembrane</keyword>
<keyword evidence="10 12" id="KW-0472">Membrane</keyword>
<evidence type="ECO:0000256" key="13">
    <source>
        <dbReference type="PROSITE-ProRule" id="PRU10144"/>
    </source>
</evidence>
<evidence type="ECO:0000259" key="17">
    <source>
        <dbReference type="Pfam" id="PF07715"/>
    </source>
</evidence>
<keyword evidence="19" id="KW-1185">Reference proteome</keyword>
<dbReference type="CDD" id="cd01347">
    <property type="entry name" value="ligand_gated_channel"/>
    <property type="match status" value="1"/>
</dbReference>
<feature type="signal peptide" evidence="15">
    <location>
        <begin position="1"/>
        <end position="24"/>
    </location>
</feature>
<sequence length="758" mass="81308">MGRRIACLLLAGSVLGGVNAPAFAQTAPATSAAEPAAQDELQDIVVTAQRREERLQDVPIAVSAISGADLEGRQIGDVNALAANVPAVTFTATPYGNNDLILAIRGVAPGGVLPNVDQAVGIYVDGVYYARPEGSNFALVDLASAEVLRGPQGTLFGRNTIAGALNLTTNKPRYEFEGSLKASYGNYDALGLTGIVNVPIIDGRLAARIVYSHVQHDGYGYNPALNGPVADQNDDFVRASLRADITNDLRVDLSFDYYNGVNHQPLWVLAYYQAGLSPANLAPYVAAPRSRVSTAGINPLNRSTVYDFTGTITGTIGEVTFKSITAYRDIDFEGASDQDGTPIPNADVRNFTLAGHQITQEVQFLGQAFDDRLDWVVGGYYFREQIANSPISRVGAVIQDNSINPDNESMSVFAQLTYEFLPQLRLTAGARLVQDIRKMVYTPRRFAVAAAFAGMAEAPASAITPAACPFTAIGLNQDPSGCRYRPPNIKFSYVPFTVGLDYRLAGDGLVYAKFSRGFRSGGFQQASGTTAAFFTPFSEEKVDSWEGGVKLGLFDKRLRLGLSGYYSTYSDIQQNAILQATPVVITTLNAGEAEIYGGELEATALIGKLRLNGSLGLIHPKFTKGPFVGSEVPTVAHTTFHVGGDLPIEIAGAGTLNLHADYTYQSKVYFLNTARVTATGTVPYTPFQIASVTQPGYGLLSAQVSFEFERLPLTLAVYGKNLTDEYYAGRAGSFYGNNYNSIVIGAPRTYGVSATYRF</sequence>
<dbReference type="InterPro" id="IPR036942">
    <property type="entry name" value="Beta-barrel_TonB_sf"/>
</dbReference>
<gene>
    <name evidence="18" type="ORF">O0R41_17865</name>
</gene>
<evidence type="ECO:0000256" key="14">
    <source>
        <dbReference type="RuleBase" id="RU003357"/>
    </source>
</evidence>
<dbReference type="Pfam" id="PF07715">
    <property type="entry name" value="Plug"/>
    <property type="match status" value="1"/>
</dbReference>
<name>A0ABU4A134_9SPHN</name>
<dbReference type="SUPFAM" id="SSF56935">
    <property type="entry name" value="Porins"/>
    <property type="match status" value="1"/>
</dbReference>
<keyword evidence="8" id="KW-0406">Ion transport</keyword>
<keyword evidence="6 15" id="KW-0732">Signal</keyword>
<comment type="caution">
    <text evidence="18">The sequence shown here is derived from an EMBL/GenBank/DDBJ whole genome shotgun (WGS) entry which is preliminary data.</text>
</comment>
<dbReference type="PANTHER" id="PTHR32552">
    <property type="entry name" value="FERRICHROME IRON RECEPTOR-RELATED"/>
    <property type="match status" value="1"/>
</dbReference>
<protein>
    <submittedName>
        <fullName evidence="18">TonB-dependent receptor</fullName>
    </submittedName>
</protein>
<evidence type="ECO:0000313" key="19">
    <source>
        <dbReference type="Proteomes" id="UP001185984"/>
    </source>
</evidence>
<evidence type="ECO:0000256" key="8">
    <source>
        <dbReference type="ARBA" id="ARBA00023065"/>
    </source>
</evidence>
<keyword evidence="2 12" id="KW-0813">Transport</keyword>
<keyword evidence="18" id="KW-0675">Receptor</keyword>
<organism evidence="18 19">
    <name type="scientific">Sphingobium naphthae</name>
    <dbReference type="NCBI Taxonomy" id="1886786"/>
    <lineage>
        <taxon>Bacteria</taxon>
        <taxon>Pseudomonadati</taxon>
        <taxon>Pseudomonadota</taxon>
        <taxon>Alphaproteobacteria</taxon>
        <taxon>Sphingomonadales</taxon>
        <taxon>Sphingomonadaceae</taxon>
        <taxon>Sphingobium</taxon>
    </lineage>
</organism>
<feature type="short sequence motif" description="TonB C-terminal box" evidence="13">
    <location>
        <begin position="741"/>
        <end position="758"/>
    </location>
</feature>
<evidence type="ECO:0000256" key="7">
    <source>
        <dbReference type="ARBA" id="ARBA00023004"/>
    </source>
</evidence>
<keyword evidence="9 14" id="KW-0798">TonB box</keyword>
<dbReference type="EMBL" id="JAPTHD010000011">
    <property type="protein sequence ID" value="MDV5825474.1"/>
    <property type="molecule type" value="Genomic_DNA"/>
</dbReference>
<evidence type="ECO:0000256" key="11">
    <source>
        <dbReference type="ARBA" id="ARBA00023237"/>
    </source>
</evidence>
<proteinExistence type="inferred from homology"/>
<evidence type="ECO:0000256" key="6">
    <source>
        <dbReference type="ARBA" id="ARBA00022729"/>
    </source>
</evidence>
<evidence type="ECO:0000313" key="18">
    <source>
        <dbReference type="EMBL" id="MDV5825474.1"/>
    </source>
</evidence>
<evidence type="ECO:0000256" key="2">
    <source>
        <dbReference type="ARBA" id="ARBA00022448"/>
    </source>
</evidence>
<evidence type="ECO:0000256" key="1">
    <source>
        <dbReference type="ARBA" id="ARBA00004571"/>
    </source>
</evidence>
<evidence type="ECO:0000256" key="9">
    <source>
        <dbReference type="ARBA" id="ARBA00023077"/>
    </source>
</evidence>
<dbReference type="Gene3D" id="2.40.170.20">
    <property type="entry name" value="TonB-dependent receptor, beta-barrel domain"/>
    <property type="match status" value="1"/>
</dbReference>
<dbReference type="InterPro" id="IPR012910">
    <property type="entry name" value="Plug_dom"/>
</dbReference>
<evidence type="ECO:0000256" key="3">
    <source>
        <dbReference type="ARBA" id="ARBA00022452"/>
    </source>
</evidence>
<dbReference type="PROSITE" id="PS52016">
    <property type="entry name" value="TONB_DEPENDENT_REC_3"/>
    <property type="match status" value="1"/>
</dbReference>
<dbReference type="PROSITE" id="PS01156">
    <property type="entry name" value="TONB_DEPENDENT_REC_2"/>
    <property type="match status" value="1"/>
</dbReference>
<dbReference type="InterPro" id="IPR000531">
    <property type="entry name" value="Beta-barrel_TonB"/>
</dbReference>
<keyword evidence="11 12" id="KW-0998">Cell outer membrane</keyword>
<dbReference type="RefSeq" id="WP_228164661.1">
    <property type="nucleotide sequence ID" value="NZ_JAPTHD010000011.1"/>
</dbReference>
<keyword evidence="3 12" id="KW-1134">Transmembrane beta strand</keyword>
<evidence type="ECO:0000256" key="12">
    <source>
        <dbReference type="PROSITE-ProRule" id="PRU01360"/>
    </source>
</evidence>
<comment type="subcellular location">
    <subcellularLocation>
        <location evidence="1 12">Cell outer membrane</location>
        <topology evidence="1 12">Multi-pass membrane protein</topology>
    </subcellularLocation>
</comment>
<keyword evidence="4" id="KW-0410">Iron transport</keyword>
<reference evidence="19" key="1">
    <citation type="journal article" date="2022" name="J Environ Chem Eng">
        <title>Biodegradation of petroleum oil using a constructed nonpathogenic and heavy metal-tolerant bacterial consortium isolated from marine sponges.</title>
        <authorList>
            <person name="Dechsakulwatana C."/>
            <person name="Rungsihiranrut A."/>
            <person name="Muangchinda C."/>
            <person name="Ningthoujam R."/>
            <person name="Klankeo P."/>
            <person name="Pinyakong O."/>
        </authorList>
    </citation>
    <scope>NUCLEOTIDE SEQUENCE [LARGE SCALE GENOMIC DNA]</scope>
    <source>
        <strain evidence="19">MO2-4</strain>
    </source>
</reference>
<dbReference type="PANTHER" id="PTHR32552:SF81">
    <property type="entry name" value="TONB-DEPENDENT OUTER MEMBRANE RECEPTOR"/>
    <property type="match status" value="1"/>
</dbReference>
<evidence type="ECO:0000256" key="5">
    <source>
        <dbReference type="ARBA" id="ARBA00022692"/>
    </source>
</evidence>
<accession>A0ABU4A134</accession>
<evidence type="ECO:0000256" key="10">
    <source>
        <dbReference type="ARBA" id="ARBA00023136"/>
    </source>
</evidence>
<evidence type="ECO:0000256" key="15">
    <source>
        <dbReference type="SAM" id="SignalP"/>
    </source>
</evidence>
<feature type="chain" id="PRO_5046983643" evidence="15">
    <location>
        <begin position="25"/>
        <end position="758"/>
    </location>
</feature>
<evidence type="ECO:0000259" key="16">
    <source>
        <dbReference type="Pfam" id="PF00593"/>
    </source>
</evidence>
<evidence type="ECO:0000256" key="4">
    <source>
        <dbReference type="ARBA" id="ARBA00022496"/>
    </source>
</evidence>
<dbReference type="InterPro" id="IPR010917">
    <property type="entry name" value="TonB_rcpt_CS"/>
</dbReference>
<keyword evidence="7" id="KW-0408">Iron</keyword>
<dbReference type="Proteomes" id="UP001185984">
    <property type="component" value="Unassembled WGS sequence"/>
</dbReference>
<dbReference type="InterPro" id="IPR039426">
    <property type="entry name" value="TonB-dep_rcpt-like"/>
</dbReference>
<feature type="domain" description="TonB-dependent receptor-like beta-barrel" evidence="16">
    <location>
        <begin position="253"/>
        <end position="722"/>
    </location>
</feature>
<feature type="domain" description="TonB-dependent receptor plug" evidence="17">
    <location>
        <begin position="55"/>
        <end position="164"/>
    </location>
</feature>
<comment type="similarity">
    <text evidence="12 14">Belongs to the TonB-dependent receptor family.</text>
</comment>